<evidence type="ECO:0000256" key="1">
    <source>
        <dbReference type="ARBA" id="ARBA00022729"/>
    </source>
</evidence>
<comment type="caution">
    <text evidence="5">The sequence shown here is derived from an EMBL/GenBank/DDBJ whole genome shotgun (WGS) entry which is preliminary data.</text>
</comment>
<keyword evidence="4" id="KW-1133">Transmembrane helix</keyword>
<reference evidence="5" key="1">
    <citation type="submission" date="2021-01" db="EMBL/GenBank/DDBJ databases">
        <authorList>
            <consortium name="Genoscope - CEA"/>
            <person name="William W."/>
        </authorList>
    </citation>
    <scope>NUCLEOTIDE SEQUENCE</scope>
</reference>
<evidence type="ECO:0000256" key="2">
    <source>
        <dbReference type="ARBA" id="ARBA00022737"/>
    </source>
</evidence>
<keyword evidence="1" id="KW-0732">Signal</keyword>
<dbReference type="EMBL" id="CAJJDP010000018">
    <property type="protein sequence ID" value="CAD8146600.1"/>
    <property type="molecule type" value="Genomic_DNA"/>
</dbReference>
<evidence type="ECO:0000256" key="3">
    <source>
        <dbReference type="ARBA" id="ARBA00023157"/>
    </source>
</evidence>
<dbReference type="InterPro" id="IPR011936">
    <property type="entry name" value="Myxo_disulph_rpt"/>
</dbReference>
<evidence type="ECO:0000256" key="4">
    <source>
        <dbReference type="SAM" id="Phobius"/>
    </source>
</evidence>
<evidence type="ECO:0000313" key="5">
    <source>
        <dbReference type="EMBL" id="CAD8146600.1"/>
    </source>
</evidence>
<accession>A0A8S1T275</accession>
<dbReference type="NCBIfam" id="TIGR02232">
    <property type="entry name" value="myxo_disulf_rpt"/>
    <property type="match status" value="2"/>
</dbReference>
<dbReference type="PANTHER" id="PTHR39767:SF2">
    <property type="entry name" value="CHROMOSOME UNDETERMINED SCAFFOLD_1, WHOLE GENOME SHOTGUN SEQUENCE"/>
    <property type="match status" value="1"/>
</dbReference>
<protein>
    <submittedName>
        <fullName evidence="5">Uncharacterized protein</fullName>
    </submittedName>
</protein>
<feature type="transmembrane region" description="Helical" evidence="4">
    <location>
        <begin position="500"/>
        <end position="523"/>
    </location>
</feature>
<name>A0A8S1T275_PAROT</name>
<sequence>MALVQITFQNVIYNFDANLDQLDGWSNVLSFQSCGVSYYFLGSYLDTSVISRLILNLESHYVIKIEGYFLRINENDEFSFFLDGYQLEQLLIHDEEASSDCGSIWISNISIIHQHNRRTGLIQIGQPQGGIIKLQISILNCQEECIGCIWNYPINCAKWMLHQYSFNYKQMTSSEGWDDILNYHQDSSRCDGCQYLKFKDISYSTQIPFHQDILIRFYKGSLNSLILNYMYEKVWILGGEQVVEIFIVNYPNEILNLNIKSEDINEESWIRDFEIYYTMPELQILGLNQGCQDLIGDQCLNCQDGWILDEFQQSCSPICGDMIIKGYEECDDGNLISYDGCFQCKHQCIDSCKTCILGICKQCLEGFVLNSNNYCDPQCGDGIVIPYSIEQCDIKDDEDQSGCKDCKYTNCKQSFLSNCLECEEGFIFLVDQCYPYCDNINFLEQLENCEDGDLQSFQDCIEDGQNVDRDMNQLIIVVIQFVEIRLSLQKKNVMMAMQLYLMVVLIVFILVQKIVVIVIKVFVQSVKVTIICIVICGDGLVQEQEECDDGNDQVGDGCLKCEIEQNWVCNSIMKDSYSQCIFVKAPHLIINYLNMTQNKQQLTLEKQPLNQIRCRLICDIWRVCFRDRSALTT</sequence>
<keyword evidence="3" id="KW-1015">Disulfide bond</keyword>
<dbReference type="Proteomes" id="UP000683925">
    <property type="component" value="Unassembled WGS sequence"/>
</dbReference>
<organism evidence="5 6">
    <name type="scientific">Paramecium octaurelia</name>
    <dbReference type="NCBI Taxonomy" id="43137"/>
    <lineage>
        <taxon>Eukaryota</taxon>
        <taxon>Sar</taxon>
        <taxon>Alveolata</taxon>
        <taxon>Ciliophora</taxon>
        <taxon>Intramacronucleata</taxon>
        <taxon>Oligohymenophorea</taxon>
        <taxon>Peniculida</taxon>
        <taxon>Parameciidae</taxon>
        <taxon>Paramecium</taxon>
    </lineage>
</organism>
<dbReference type="OMA" id="NEESWIR"/>
<proteinExistence type="predicted"/>
<dbReference type="PANTHER" id="PTHR39767">
    <property type="entry name" value="CALCIUM/CALMODULIN-BINDING MEMBRANE PROTEIN PCM4-RELATED"/>
    <property type="match status" value="1"/>
</dbReference>
<dbReference type="AlphaFoldDB" id="A0A8S1T275"/>
<evidence type="ECO:0000313" key="6">
    <source>
        <dbReference type="Proteomes" id="UP000683925"/>
    </source>
</evidence>
<keyword evidence="6" id="KW-1185">Reference proteome</keyword>
<gene>
    <name evidence="5" type="ORF">POCTA_138.1.T0180390</name>
</gene>
<keyword evidence="4" id="KW-0472">Membrane</keyword>
<keyword evidence="4" id="KW-0812">Transmembrane</keyword>
<dbReference type="Pfam" id="PF13948">
    <property type="entry name" value="DUF4215"/>
    <property type="match status" value="3"/>
</dbReference>
<keyword evidence="2" id="KW-0677">Repeat</keyword>
<dbReference type="OrthoDB" id="28293at2759"/>